<protein>
    <submittedName>
        <fullName evidence="1">Uncharacterized protein</fullName>
    </submittedName>
</protein>
<keyword evidence="2" id="KW-1185">Reference proteome</keyword>
<accession>A0ABR0NY02</accession>
<evidence type="ECO:0000313" key="1">
    <source>
        <dbReference type="EMBL" id="KAK5811113.1"/>
    </source>
</evidence>
<reference evidence="1 2" key="1">
    <citation type="submission" date="2023-03" db="EMBL/GenBank/DDBJ databases">
        <title>WGS of Gossypium arboreum.</title>
        <authorList>
            <person name="Yu D."/>
        </authorList>
    </citation>
    <scope>NUCLEOTIDE SEQUENCE [LARGE SCALE GENOMIC DNA]</scope>
    <source>
        <tissue evidence="1">Leaf</tissue>
    </source>
</reference>
<sequence length="79" mass="8593">MVYEGSLVGARCATSVRNALLCVPWRRAAAFKSNICHGIELVKSLEAAAIPATWVLESKDVPMSKLPWEVDAIIHASRS</sequence>
<evidence type="ECO:0000313" key="2">
    <source>
        <dbReference type="Proteomes" id="UP001358586"/>
    </source>
</evidence>
<name>A0ABR0NY02_GOSAR</name>
<dbReference type="Proteomes" id="UP001358586">
    <property type="component" value="Chromosome 8"/>
</dbReference>
<dbReference type="EMBL" id="JARKNE010000008">
    <property type="protein sequence ID" value="KAK5811113.1"/>
    <property type="molecule type" value="Genomic_DNA"/>
</dbReference>
<organism evidence="1 2">
    <name type="scientific">Gossypium arboreum</name>
    <name type="common">Tree cotton</name>
    <name type="synonym">Gossypium nanking</name>
    <dbReference type="NCBI Taxonomy" id="29729"/>
    <lineage>
        <taxon>Eukaryota</taxon>
        <taxon>Viridiplantae</taxon>
        <taxon>Streptophyta</taxon>
        <taxon>Embryophyta</taxon>
        <taxon>Tracheophyta</taxon>
        <taxon>Spermatophyta</taxon>
        <taxon>Magnoliopsida</taxon>
        <taxon>eudicotyledons</taxon>
        <taxon>Gunneridae</taxon>
        <taxon>Pentapetalae</taxon>
        <taxon>rosids</taxon>
        <taxon>malvids</taxon>
        <taxon>Malvales</taxon>
        <taxon>Malvaceae</taxon>
        <taxon>Malvoideae</taxon>
        <taxon>Gossypium</taxon>
    </lineage>
</organism>
<proteinExistence type="predicted"/>
<comment type="caution">
    <text evidence="1">The sequence shown here is derived from an EMBL/GenBank/DDBJ whole genome shotgun (WGS) entry which is preliminary data.</text>
</comment>
<gene>
    <name evidence="1" type="ORF">PVK06_026433</name>
</gene>